<dbReference type="OrthoDB" id="4338954at2759"/>
<reference evidence="3" key="2">
    <citation type="journal article" date="2023" name="IMA Fungus">
        <title>Comparative genomic study of the Penicillium genus elucidates a diverse pangenome and 15 lateral gene transfer events.</title>
        <authorList>
            <person name="Petersen C."/>
            <person name="Sorensen T."/>
            <person name="Nielsen M.R."/>
            <person name="Sondergaard T.E."/>
            <person name="Sorensen J.L."/>
            <person name="Fitzpatrick D.A."/>
            <person name="Frisvad J.C."/>
            <person name="Nielsen K.L."/>
        </authorList>
    </citation>
    <scope>NUCLEOTIDE SEQUENCE</scope>
    <source>
        <strain evidence="3">IBT 34128</strain>
    </source>
</reference>
<gene>
    <name evidence="3" type="ORF">NUU61_007332</name>
</gene>
<feature type="transmembrane region" description="Helical" evidence="2">
    <location>
        <begin position="29"/>
        <end position="47"/>
    </location>
</feature>
<keyword evidence="2" id="KW-1133">Transmembrane helix</keyword>
<comment type="caution">
    <text evidence="3">The sequence shown here is derived from an EMBL/GenBank/DDBJ whole genome shotgun (WGS) entry which is preliminary data.</text>
</comment>
<protein>
    <recommendedName>
        <fullName evidence="5">Transmembrane protein</fullName>
    </recommendedName>
</protein>
<keyword evidence="2" id="KW-0472">Membrane</keyword>
<proteinExistence type="predicted"/>
<dbReference type="RefSeq" id="XP_056510657.1">
    <property type="nucleotide sequence ID" value="XM_056657857.1"/>
</dbReference>
<name>A0A9W9K535_9EURO</name>
<evidence type="ECO:0000256" key="1">
    <source>
        <dbReference type="SAM" id="MobiDB-lite"/>
    </source>
</evidence>
<evidence type="ECO:0008006" key="5">
    <source>
        <dbReference type="Google" id="ProtNLM"/>
    </source>
</evidence>
<dbReference type="Proteomes" id="UP001141434">
    <property type="component" value="Unassembled WGS sequence"/>
</dbReference>
<organism evidence="3 4">
    <name type="scientific">Penicillium alfredii</name>
    <dbReference type="NCBI Taxonomy" id="1506179"/>
    <lineage>
        <taxon>Eukaryota</taxon>
        <taxon>Fungi</taxon>
        <taxon>Dikarya</taxon>
        <taxon>Ascomycota</taxon>
        <taxon>Pezizomycotina</taxon>
        <taxon>Eurotiomycetes</taxon>
        <taxon>Eurotiomycetidae</taxon>
        <taxon>Eurotiales</taxon>
        <taxon>Aspergillaceae</taxon>
        <taxon>Penicillium</taxon>
    </lineage>
</organism>
<dbReference type="AlphaFoldDB" id="A0A9W9K535"/>
<sequence>MSHFAVPSANKPYRNHPTGPSLRPRNGRWYIPLVAAIGLGFGAYNYYVEAMSRRNLMAIEEEKRVARNQQLMDAYGDKNSLDNVQHALETYKGQ</sequence>
<keyword evidence="4" id="KW-1185">Reference proteome</keyword>
<feature type="region of interest" description="Disordered" evidence="1">
    <location>
        <begin position="1"/>
        <end position="22"/>
    </location>
</feature>
<accession>A0A9W9K535</accession>
<evidence type="ECO:0000313" key="4">
    <source>
        <dbReference type="Proteomes" id="UP001141434"/>
    </source>
</evidence>
<dbReference type="GeneID" id="81397026"/>
<reference evidence="3" key="1">
    <citation type="submission" date="2022-11" db="EMBL/GenBank/DDBJ databases">
        <authorList>
            <person name="Petersen C."/>
        </authorList>
    </citation>
    <scope>NUCLEOTIDE SEQUENCE</scope>
    <source>
        <strain evidence="3">IBT 34128</strain>
    </source>
</reference>
<evidence type="ECO:0000313" key="3">
    <source>
        <dbReference type="EMBL" id="KAJ5092462.1"/>
    </source>
</evidence>
<keyword evidence="2" id="KW-0812">Transmembrane</keyword>
<dbReference type="EMBL" id="JAPMSZ010000009">
    <property type="protein sequence ID" value="KAJ5092462.1"/>
    <property type="molecule type" value="Genomic_DNA"/>
</dbReference>
<evidence type="ECO:0000256" key="2">
    <source>
        <dbReference type="SAM" id="Phobius"/>
    </source>
</evidence>